<evidence type="ECO:0000256" key="1">
    <source>
        <dbReference type="ARBA" id="ARBA00022737"/>
    </source>
</evidence>
<dbReference type="PROSITE" id="PS51375">
    <property type="entry name" value="PPR"/>
    <property type="match status" value="1"/>
</dbReference>
<proteinExistence type="predicted"/>
<evidence type="ECO:0000313" key="3">
    <source>
        <dbReference type="EMBL" id="KAF8396962.1"/>
    </source>
</evidence>
<protein>
    <recommendedName>
        <fullName evidence="5">Pentatricopeptide repeat-containing protein</fullName>
    </recommendedName>
</protein>
<reference evidence="3 4" key="1">
    <citation type="submission" date="2020-04" db="EMBL/GenBank/DDBJ databases">
        <title>Plant Genome Project.</title>
        <authorList>
            <person name="Zhang R.-G."/>
        </authorList>
    </citation>
    <scope>NUCLEOTIDE SEQUENCE [LARGE SCALE GENOMIC DNA]</scope>
    <source>
        <strain evidence="3">YNK0</strain>
        <tissue evidence="3">Leaf</tissue>
    </source>
</reference>
<keyword evidence="4" id="KW-1185">Reference proteome</keyword>
<evidence type="ECO:0000313" key="4">
    <source>
        <dbReference type="Proteomes" id="UP000655225"/>
    </source>
</evidence>
<sequence>MAFARGTAPLVELGFPFSSSFSFRRYRFVVPRINSTRLVGSCSRVSIAIRNHQNPCFLVPRRSRIGEFRLFGSVELDRFITSKDEAEMSEGFFEAIEELERMAREPCDVLEEMNDRLSARELQLVLVYFSQEGRDSWCALEVFEWLRKENRVDKETMELMVSIMCGWVKKLIESEHVVGDVVDLLVDMDCVGLKPSFSMIEKVISSYWEMGEKDRAVLFVEEALRRGIAYTVDDEESNKGGPTGYLAWKMMGDGDYLGAVKLVIDFKESGLKPEVYSYLIAMTAVVKELNEIAKALRKLKGFMKVGLIAELDVDNVRLIEKYQSDLLEEGIRLSNWVIEEGSSALSGVVQERLLAMYICAGRGLDAEQQLWEMKLVGKEADRELYDIVLAICASQKEVNAVARLLTRMQVTSSLHRKKTLSWLLRGYIKGGHFEDASETVIKMLNFGYSPEYLDRAAVLQGLRKGIQLSGNVEPYLKLCKCLSDADLIGPCLLYMYISRHKLWIVKML</sequence>
<dbReference type="AlphaFoldDB" id="A0A835DDP5"/>
<dbReference type="Proteomes" id="UP000655225">
    <property type="component" value="Unassembled WGS sequence"/>
</dbReference>
<dbReference type="PANTHER" id="PTHR47880:SF1">
    <property type="entry name" value="OS05G0353300 PROTEIN"/>
    <property type="match status" value="1"/>
</dbReference>
<dbReference type="Gene3D" id="1.25.40.10">
    <property type="entry name" value="Tetratricopeptide repeat domain"/>
    <property type="match status" value="2"/>
</dbReference>
<evidence type="ECO:0000256" key="2">
    <source>
        <dbReference type="PROSITE-ProRule" id="PRU00708"/>
    </source>
</evidence>
<dbReference type="OrthoDB" id="2019753at2759"/>
<dbReference type="EMBL" id="JABCRI010000012">
    <property type="protein sequence ID" value="KAF8396962.1"/>
    <property type="molecule type" value="Genomic_DNA"/>
</dbReference>
<gene>
    <name evidence="3" type="ORF">HHK36_018599</name>
</gene>
<comment type="caution">
    <text evidence="3">The sequence shown here is derived from an EMBL/GenBank/DDBJ whole genome shotgun (WGS) entry which is preliminary data.</text>
</comment>
<accession>A0A835DDP5</accession>
<feature type="repeat" description="PPR" evidence="2">
    <location>
        <begin position="416"/>
        <end position="450"/>
    </location>
</feature>
<evidence type="ECO:0008006" key="5">
    <source>
        <dbReference type="Google" id="ProtNLM"/>
    </source>
</evidence>
<name>A0A835DDP5_TETSI</name>
<organism evidence="3 4">
    <name type="scientific">Tetracentron sinense</name>
    <name type="common">Spur-leaf</name>
    <dbReference type="NCBI Taxonomy" id="13715"/>
    <lineage>
        <taxon>Eukaryota</taxon>
        <taxon>Viridiplantae</taxon>
        <taxon>Streptophyta</taxon>
        <taxon>Embryophyta</taxon>
        <taxon>Tracheophyta</taxon>
        <taxon>Spermatophyta</taxon>
        <taxon>Magnoliopsida</taxon>
        <taxon>Trochodendrales</taxon>
        <taxon>Trochodendraceae</taxon>
        <taxon>Tetracentron</taxon>
    </lineage>
</organism>
<dbReference type="PANTHER" id="PTHR47880">
    <property type="entry name" value="OS05G0353300 PROTEIN"/>
    <property type="match status" value="1"/>
</dbReference>
<dbReference type="InterPro" id="IPR002885">
    <property type="entry name" value="PPR_rpt"/>
</dbReference>
<keyword evidence="1" id="KW-0677">Repeat</keyword>
<dbReference type="InterPro" id="IPR011990">
    <property type="entry name" value="TPR-like_helical_dom_sf"/>
</dbReference>
<dbReference type="OMA" id="RLLAMYV"/>